<sequence length="179" mass="18771">MPHESPPPNALPLVVGRKGTSSHPAPNDHQLDEIESCAVIDPLDSKKTLRSPTLIGEASSKSSLDLSKEKEVAICEGLVEGPSSGNMMVPLPPLCEAISAVEDPCNCPCAGEVLVPSGGEVSEQVVPAKDGSWLQTLPRLSEEDVGIVPPGYTTDADIAKTAYLEPAHANVLLFLKIVC</sequence>
<feature type="region of interest" description="Disordered" evidence="1">
    <location>
        <begin position="1"/>
        <end position="33"/>
    </location>
</feature>
<reference evidence="2" key="1">
    <citation type="submission" date="2023-05" db="EMBL/GenBank/DDBJ databases">
        <title>Nepenthes gracilis genome sequencing.</title>
        <authorList>
            <person name="Fukushima K."/>
        </authorList>
    </citation>
    <scope>NUCLEOTIDE SEQUENCE</scope>
    <source>
        <strain evidence="2">SING2019-196</strain>
    </source>
</reference>
<feature type="compositionally biased region" description="Pro residues" evidence="1">
    <location>
        <begin position="1"/>
        <end position="10"/>
    </location>
</feature>
<gene>
    <name evidence="2" type="ORF">Nepgr_028947</name>
</gene>
<accession>A0AAD3Y4J4</accession>
<proteinExistence type="predicted"/>
<keyword evidence="3" id="KW-1185">Reference proteome</keyword>
<evidence type="ECO:0000313" key="2">
    <source>
        <dbReference type="EMBL" id="GMH27104.1"/>
    </source>
</evidence>
<evidence type="ECO:0000256" key="1">
    <source>
        <dbReference type="SAM" id="MobiDB-lite"/>
    </source>
</evidence>
<name>A0AAD3Y4J4_NEPGR</name>
<comment type="caution">
    <text evidence="2">The sequence shown here is derived from an EMBL/GenBank/DDBJ whole genome shotgun (WGS) entry which is preliminary data.</text>
</comment>
<dbReference type="AlphaFoldDB" id="A0AAD3Y4J4"/>
<evidence type="ECO:0000313" key="3">
    <source>
        <dbReference type="Proteomes" id="UP001279734"/>
    </source>
</evidence>
<protein>
    <submittedName>
        <fullName evidence="2">Uncharacterized protein</fullName>
    </submittedName>
</protein>
<organism evidence="2 3">
    <name type="scientific">Nepenthes gracilis</name>
    <name type="common">Slender pitcher plant</name>
    <dbReference type="NCBI Taxonomy" id="150966"/>
    <lineage>
        <taxon>Eukaryota</taxon>
        <taxon>Viridiplantae</taxon>
        <taxon>Streptophyta</taxon>
        <taxon>Embryophyta</taxon>
        <taxon>Tracheophyta</taxon>
        <taxon>Spermatophyta</taxon>
        <taxon>Magnoliopsida</taxon>
        <taxon>eudicotyledons</taxon>
        <taxon>Gunneridae</taxon>
        <taxon>Pentapetalae</taxon>
        <taxon>Caryophyllales</taxon>
        <taxon>Nepenthaceae</taxon>
        <taxon>Nepenthes</taxon>
    </lineage>
</organism>
<dbReference type="EMBL" id="BSYO01000032">
    <property type="protein sequence ID" value="GMH27104.1"/>
    <property type="molecule type" value="Genomic_DNA"/>
</dbReference>
<dbReference type="Proteomes" id="UP001279734">
    <property type="component" value="Unassembled WGS sequence"/>
</dbReference>